<feature type="domain" description="Cation efflux protein transmembrane" evidence="10">
    <location>
        <begin position="20"/>
        <end position="258"/>
    </location>
</feature>
<keyword evidence="7 9" id="KW-0472">Membrane</keyword>
<keyword evidence="12" id="KW-1185">Reference proteome</keyword>
<dbReference type="GO" id="GO:0031410">
    <property type="term" value="C:cytoplasmic vesicle"/>
    <property type="evidence" value="ECO:0007669"/>
    <property type="project" value="TreeGrafter"/>
</dbReference>
<keyword evidence="3" id="KW-0813">Transport</keyword>
<feature type="compositionally biased region" description="Basic and acidic residues" evidence="8">
    <location>
        <begin position="162"/>
        <end position="172"/>
    </location>
</feature>
<feature type="transmembrane region" description="Helical" evidence="9">
    <location>
        <begin position="51"/>
        <end position="69"/>
    </location>
</feature>
<dbReference type="GO" id="GO:0005794">
    <property type="term" value="C:Golgi apparatus"/>
    <property type="evidence" value="ECO:0007669"/>
    <property type="project" value="TreeGrafter"/>
</dbReference>
<keyword evidence="6" id="KW-0406">Ion transport</keyword>
<evidence type="ECO:0000313" key="11">
    <source>
        <dbReference type="EMBL" id="KPV74178.1"/>
    </source>
</evidence>
<sequence length="360" mass="38955">RHLRSTIKSILASPESRRIYFFLCLNLAYMFVQMAYGIWTNSLGLISDSIHMFFDCLALAMGLFASVMATWPSNDVFTFGYTRVETLSGFANGIFLCLISVFIVFEAVERLIDPPEMNTGQLLTRSHSHAASPSAATSPTHARSPSLHAHSHASPASAHSHSHGDAHAHDEQGCGAEEEHEDDEDEPGAAGGGHSHNMKGVFLHVMADTLGSVGVIISTLLINRYGWTGFDPLASIFIAVLIFASVVPLVVDSGKLLMLDMGDETEADVRKALSAVQRIEGVASYTKPRFWQKDPSSMVGSICIQLAPAPGDYSAQQGRAPLHYADVDKVTAKVRRALRSTIGGLDDLTIQVERSSSLVE</sequence>
<dbReference type="InterPro" id="IPR045316">
    <property type="entry name" value="Msc2-like"/>
</dbReference>
<keyword evidence="5 9" id="KW-1133">Transmembrane helix</keyword>
<dbReference type="OrthoDB" id="78669at2759"/>
<organism evidence="11 12">
    <name type="scientific">Rhodotorula graminis (strain WP1)</name>
    <dbReference type="NCBI Taxonomy" id="578459"/>
    <lineage>
        <taxon>Eukaryota</taxon>
        <taxon>Fungi</taxon>
        <taxon>Dikarya</taxon>
        <taxon>Basidiomycota</taxon>
        <taxon>Pucciniomycotina</taxon>
        <taxon>Microbotryomycetes</taxon>
        <taxon>Sporidiobolales</taxon>
        <taxon>Sporidiobolaceae</taxon>
        <taxon>Rhodotorula</taxon>
    </lineage>
</organism>
<feature type="transmembrane region" description="Helical" evidence="9">
    <location>
        <begin position="201"/>
        <end position="221"/>
    </location>
</feature>
<evidence type="ECO:0000256" key="4">
    <source>
        <dbReference type="ARBA" id="ARBA00022692"/>
    </source>
</evidence>
<dbReference type="GO" id="GO:0016020">
    <property type="term" value="C:membrane"/>
    <property type="evidence" value="ECO:0007669"/>
    <property type="project" value="UniProtKB-SubCell"/>
</dbReference>
<dbReference type="PANTHER" id="PTHR45755">
    <property type="match status" value="1"/>
</dbReference>
<evidence type="ECO:0000256" key="2">
    <source>
        <dbReference type="ARBA" id="ARBA00008873"/>
    </source>
</evidence>
<dbReference type="InterPro" id="IPR027469">
    <property type="entry name" value="Cation_efflux_TMD_sf"/>
</dbReference>
<dbReference type="SUPFAM" id="SSF161111">
    <property type="entry name" value="Cation efflux protein transmembrane domain-like"/>
    <property type="match status" value="1"/>
</dbReference>
<evidence type="ECO:0000256" key="1">
    <source>
        <dbReference type="ARBA" id="ARBA00004141"/>
    </source>
</evidence>
<dbReference type="RefSeq" id="XP_018270227.1">
    <property type="nucleotide sequence ID" value="XM_018412267.1"/>
</dbReference>
<reference evidence="11 12" key="1">
    <citation type="journal article" date="2015" name="Front. Microbiol.">
        <title>Genome sequence of the plant growth promoting endophytic yeast Rhodotorula graminis WP1.</title>
        <authorList>
            <person name="Firrincieli A."/>
            <person name="Otillar R."/>
            <person name="Salamov A."/>
            <person name="Schmutz J."/>
            <person name="Khan Z."/>
            <person name="Redman R.S."/>
            <person name="Fleck N.D."/>
            <person name="Lindquist E."/>
            <person name="Grigoriev I.V."/>
            <person name="Doty S.L."/>
        </authorList>
    </citation>
    <scope>NUCLEOTIDE SEQUENCE [LARGE SCALE GENOMIC DNA]</scope>
    <source>
        <strain evidence="11 12">WP1</strain>
    </source>
</reference>
<evidence type="ECO:0000256" key="9">
    <source>
        <dbReference type="SAM" id="Phobius"/>
    </source>
</evidence>
<dbReference type="GO" id="GO:0005385">
    <property type="term" value="F:zinc ion transmembrane transporter activity"/>
    <property type="evidence" value="ECO:0007669"/>
    <property type="project" value="InterPro"/>
</dbReference>
<evidence type="ECO:0000256" key="8">
    <source>
        <dbReference type="SAM" id="MobiDB-lite"/>
    </source>
</evidence>
<evidence type="ECO:0000256" key="3">
    <source>
        <dbReference type="ARBA" id="ARBA00022448"/>
    </source>
</evidence>
<dbReference type="GeneID" id="28972716"/>
<dbReference type="AlphaFoldDB" id="A0A194S0C5"/>
<evidence type="ECO:0000256" key="5">
    <source>
        <dbReference type="ARBA" id="ARBA00022989"/>
    </source>
</evidence>
<dbReference type="GO" id="GO:0006882">
    <property type="term" value="P:intracellular zinc ion homeostasis"/>
    <property type="evidence" value="ECO:0007669"/>
    <property type="project" value="InterPro"/>
</dbReference>
<evidence type="ECO:0000313" key="12">
    <source>
        <dbReference type="Proteomes" id="UP000053890"/>
    </source>
</evidence>
<comment type="similarity">
    <text evidence="2">Belongs to the cation diffusion facilitator (CDF) transporter (TC 2.A.4) family. SLC30A subfamily.</text>
</comment>
<evidence type="ECO:0000259" key="10">
    <source>
        <dbReference type="Pfam" id="PF01545"/>
    </source>
</evidence>
<dbReference type="InterPro" id="IPR058533">
    <property type="entry name" value="Cation_efflux_TM"/>
</dbReference>
<evidence type="ECO:0000256" key="6">
    <source>
        <dbReference type="ARBA" id="ARBA00023065"/>
    </source>
</evidence>
<feature type="compositionally biased region" description="Low complexity" evidence="8">
    <location>
        <begin position="129"/>
        <end position="159"/>
    </location>
</feature>
<evidence type="ECO:0000256" key="7">
    <source>
        <dbReference type="ARBA" id="ARBA00023136"/>
    </source>
</evidence>
<dbReference type="Gene3D" id="1.20.1510.10">
    <property type="entry name" value="Cation efflux protein transmembrane domain"/>
    <property type="match status" value="1"/>
</dbReference>
<feature type="region of interest" description="Disordered" evidence="8">
    <location>
        <begin position="124"/>
        <end position="194"/>
    </location>
</feature>
<dbReference type="PANTHER" id="PTHR45755:SF4">
    <property type="entry name" value="ZINC TRANSPORTER 7"/>
    <property type="match status" value="1"/>
</dbReference>
<comment type="subcellular location">
    <subcellularLocation>
        <location evidence="1">Membrane</location>
        <topology evidence="1">Multi-pass membrane protein</topology>
    </subcellularLocation>
</comment>
<dbReference type="Proteomes" id="UP000053890">
    <property type="component" value="Unassembled WGS sequence"/>
</dbReference>
<feature type="compositionally biased region" description="Acidic residues" evidence="8">
    <location>
        <begin position="176"/>
        <end position="187"/>
    </location>
</feature>
<proteinExistence type="inferred from homology"/>
<dbReference type="EMBL" id="KQ474080">
    <property type="protein sequence ID" value="KPV74178.1"/>
    <property type="molecule type" value="Genomic_DNA"/>
</dbReference>
<dbReference type="GO" id="GO:1904257">
    <property type="term" value="P:zinc ion import into Golgi lumen"/>
    <property type="evidence" value="ECO:0007669"/>
    <property type="project" value="TreeGrafter"/>
</dbReference>
<dbReference type="Pfam" id="PF01545">
    <property type="entry name" value="Cation_efflux"/>
    <property type="match status" value="1"/>
</dbReference>
<accession>A0A194S0C5</accession>
<feature type="non-terminal residue" evidence="11">
    <location>
        <position position="1"/>
    </location>
</feature>
<protein>
    <recommendedName>
        <fullName evidence="10">Cation efflux protein transmembrane domain-containing protein</fullName>
    </recommendedName>
</protein>
<feature type="transmembrane region" description="Helical" evidence="9">
    <location>
        <begin position="19"/>
        <end position="39"/>
    </location>
</feature>
<dbReference type="NCBIfam" id="TIGR01297">
    <property type="entry name" value="CDF"/>
    <property type="match status" value="1"/>
</dbReference>
<dbReference type="STRING" id="578459.A0A194S0C5"/>
<keyword evidence="4 9" id="KW-0812">Transmembrane</keyword>
<feature type="transmembrane region" description="Helical" evidence="9">
    <location>
        <begin position="233"/>
        <end position="251"/>
    </location>
</feature>
<name>A0A194S0C5_RHOGW</name>
<dbReference type="InterPro" id="IPR002524">
    <property type="entry name" value="Cation_efflux"/>
</dbReference>
<dbReference type="OMA" id="RSGNRYM"/>
<feature type="transmembrane region" description="Helical" evidence="9">
    <location>
        <begin position="89"/>
        <end position="108"/>
    </location>
</feature>
<gene>
    <name evidence="11" type="ORF">RHOBADRAFT_15577</name>
</gene>